<evidence type="ECO:0000313" key="12">
    <source>
        <dbReference type="Proteomes" id="UP000444721"/>
    </source>
</evidence>
<dbReference type="Pfam" id="PF00004">
    <property type="entry name" value="AAA"/>
    <property type="match status" value="1"/>
</dbReference>
<dbReference type="CDD" id="cd19509">
    <property type="entry name" value="RecA-like_VPS4-like"/>
    <property type="match status" value="1"/>
</dbReference>
<dbReference type="VEuPathDB" id="AmoebaDB:NfTy_059100"/>
<dbReference type="AlphaFoldDB" id="A0A6A5BVN5"/>
<feature type="binding site" evidence="8">
    <location>
        <begin position="294"/>
        <end position="301"/>
    </location>
    <ligand>
        <name>ATP</name>
        <dbReference type="ChEBI" id="CHEBI:30616"/>
    </ligand>
</feature>
<dbReference type="InterPro" id="IPR050304">
    <property type="entry name" value="MT-severing_AAA_ATPase"/>
</dbReference>
<evidence type="ECO:0000256" key="6">
    <source>
        <dbReference type="ARBA" id="ARBA00023212"/>
    </source>
</evidence>
<keyword evidence="3 8" id="KW-0493">Microtubule</keyword>
<comment type="catalytic activity">
    <reaction evidence="8">
        <text>n ATP + n H2O + a microtubule = n ADP + n phosphate + (n+1) alpha/beta tubulin heterodimers.</text>
        <dbReference type="EC" id="5.6.1.1"/>
    </reaction>
</comment>
<dbReference type="SUPFAM" id="SSF52540">
    <property type="entry name" value="P-loop containing nucleoside triphosphate hydrolases"/>
    <property type="match status" value="1"/>
</dbReference>
<comment type="function">
    <text evidence="8">Severs microtubules in vitro in an ATP-dependent manner. This activity may promote rapid reorganization of cellular microtubule arrays.</text>
</comment>
<dbReference type="InterPro" id="IPR027417">
    <property type="entry name" value="P-loop_NTPase"/>
</dbReference>
<accession>A0A6A5BVN5</accession>
<dbReference type="SMART" id="SM00667">
    <property type="entry name" value="LisH"/>
    <property type="match status" value="1"/>
</dbReference>
<dbReference type="Gene3D" id="1.10.8.60">
    <property type="match status" value="1"/>
</dbReference>
<keyword evidence="5 8" id="KW-0067">ATP-binding</keyword>
<dbReference type="EC" id="5.6.1.1" evidence="8"/>
<keyword evidence="7 8" id="KW-0413">Isomerase</keyword>
<dbReference type="VEuPathDB" id="AmoebaDB:NF0030770"/>
<evidence type="ECO:0000313" key="11">
    <source>
        <dbReference type="EMBL" id="KAF0977800.1"/>
    </source>
</evidence>
<dbReference type="GO" id="GO:0000922">
    <property type="term" value="C:spindle pole"/>
    <property type="evidence" value="ECO:0007669"/>
    <property type="project" value="UniProtKB-SubCell"/>
</dbReference>
<dbReference type="SMART" id="SM00382">
    <property type="entry name" value="AAA"/>
    <property type="match status" value="1"/>
</dbReference>
<dbReference type="VEuPathDB" id="AmoebaDB:FDP41_003122"/>
<dbReference type="InterPro" id="IPR003960">
    <property type="entry name" value="ATPase_AAA_CS"/>
</dbReference>
<feature type="compositionally biased region" description="Low complexity" evidence="9">
    <location>
        <begin position="112"/>
        <end position="125"/>
    </location>
</feature>
<dbReference type="GO" id="GO:0005524">
    <property type="term" value="F:ATP binding"/>
    <property type="evidence" value="ECO:0007669"/>
    <property type="project" value="UniProtKB-KW"/>
</dbReference>
<feature type="compositionally biased region" description="Polar residues" evidence="9">
    <location>
        <begin position="142"/>
        <end position="164"/>
    </location>
</feature>
<gene>
    <name evidence="8" type="primary">KATNAL2</name>
    <name evidence="11" type="ORF">FDP41_003122</name>
</gene>
<dbReference type="GO" id="GO:0005874">
    <property type="term" value="C:microtubule"/>
    <property type="evidence" value="ECO:0007669"/>
    <property type="project" value="UniProtKB-KW"/>
</dbReference>
<dbReference type="GO" id="GO:0008017">
    <property type="term" value="F:microtubule binding"/>
    <property type="evidence" value="ECO:0007669"/>
    <property type="project" value="UniProtKB-UniRule"/>
</dbReference>
<evidence type="ECO:0000259" key="10">
    <source>
        <dbReference type="SMART" id="SM00382"/>
    </source>
</evidence>
<feature type="compositionally biased region" description="Low complexity" evidence="9">
    <location>
        <begin position="132"/>
        <end position="141"/>
    </location>
</feature>
<reference evidence="11 12" key="1">
    <citation type="journal article" date="2019" name="Sci. Rep.">
        <title>Nanopore sequencing improves the draft genome of the human pathogenic amoeba Naegleria fowleri.</title>
        <authorList>
            <person name="Liechti N."/>
            <person name="Schurch N."/>
            <person name="Bruggmann R."/>
            <person name="Wittwer M."/>
        </authorList>
    </citation>
    <scope>NUCLEOTIDE SEQUENCE [LARGE SCALE GENOMIC DNA]</scope>
    <source>
        <strain evidence="11 12">ATCC 30894</strain>
    </source>
</reference>
<dbReference type="Proteomes" id="UP000444721">
    <property type="component" value="Unassembled WGS sequence"/>
</dbReference>
<feature type="domain" description="AAA+ ATPase" evidence="10">
    <location>
        <begin position="286"/>
        <end position="422"/>
    </location>
</feature>
<dbReference type="GO" id="GO:0005737">
    <property type="term" value="C:cytoplasm"/>
    <property type="evidence" value="ECO:0007669"/>
    <property type="project" value="UniProtKB-SubCell"/>
</dbReference>
<dbReference type="InterPro" id="IPR003593">
    <property type="entry name" value="AAA+_ATPase"/>
</dbReference>
<evidence type="ECO:0000256" key="7">
    <source>
        <dbReference type="ARBA" id="ARBA00023235"/>
    </source>
</evidence>
<evidence type="ECO:0000256" key="4">
    <source>
        <dbReference type="ARBA" id="ARBA00022741"/>
    </source>
</evidence>
<dbReference type="GO" id="GO:0016887">
    <property type="term" value="F:ATP hydrolysis activity"/>
    <property type="evidence" value="ECO:0007669"/>
    <property type="project" value="InterPro"/>
</dbReference>
<keyword evidence="4 8" id="KW-0547">Nucleotide-binding</keyword>
<dbReference type="PANTHER" id="PTHR23074">
    <property type="entry name" value="AAA DOMAIN-CONTAINING"/>
    <property type="match status" value="1"/>
</dbReference>
<dbReference type="GO" id="GO:0008568">
    <property type="term" value="F:microtubule severing ATPase activity"/>
    <property type="evidence" value="ECO:0007669"/>
    <property type="project" value="UniProtKB-EC"/>
</dbReference>
<comment type="caution">
    <text evidence="11">The sequence shown here is derived from an EMBL/GenBank/DDBJ whole genome shotgun (WGS) entry which is preliminary data.</text>
</comment>
<evidence type="ECO:0000256" key="5">
    <source>
        <dbReference type="ARBA" id="ARBA00022840"/>
    </source>
</evidence>
<keyword evidence="12" id="KW-1185">Reference proteome</keyword>
<evidence type="ECO:0000256" key="1">
    <source>
        <dbReference type="ARBA" id="ARBA00004647"/>
    </source>
</evidence>
<keyword evidence="2 8" id="KW-0963">Cytoplasm</keyword>
<sequence length="544" mass="61486">MSETSLLKIKLQNKAREQQEKQIQDRKKGILVLMIRYLFDNGYLESAEKMQSETGISLKKFDAADNMDLNNVFIEFEEYYQMKFMKKPKLFRKIQSGEEPVEYGRVMPSKVPTTSPSNIPSSKPTSTPPPTKTEQPPTSKPVVSTKTAPPSTTRPNKATQQPIQNAAGANVKTIQQKDENKENIAIDISGRKIENKPLQKQAVLENEESDSDDDFFEDRLLKPLPENLFFGDLRELAESIRREIIVSNPMVHWDDISGLSYAKQMVKEAVVMPLKYPQFFTGLLTPWKGALLFGPPGTGKTMLAKAVATECKTTFFNISASSIVSKWRGDSEKLVRVLFQLARHHAPSTIFLDELDSIMSQRVSATEHEGSRRMKTELLIQMDGLSKSNDLVFVLAASNLPWDLDQAVLRRLEKKILVGLPDKESRKSIFKKCLTSDRADLTENDFETLAERTEGYSGSDITLACKESAMIPVRKIFKQLEQLESQANNNTAQGKRDNFAAKTQELPPIDKVKMKDIESSLSIIKPSGNTYEKQYAEWQQKYGI</sequence>
<dbReference type="PROSITE" id="PS50896">
    <property type="entry name" value="LISH"/>
    <property type="match status" value="1"/>
</dbReference>
<dbReference type="HAMAP" id="MF_03025">
    <property type="entry name" value="Katanin_p60_AL2"/>
    <property type="match status" value="1"/>
</dbReference>
<evidence type="ECO:0000256" key="8">
    <source>
        <dbReference type="HAMAP-Rule" id="MF_03025"/>
    </source>
</evidence>
<dbReference type="InterPro" id="IPR003959">
    <property type="entry name" value="ATPase_AAA_core"/>
</dbReference>
<protein>
    <recommendedName>
        <fullName evidence="8">Katanin p60 ATPase-containing subunit A-like 2</fullName>
        <shortName evidence="8">Katanin p60 subunit A-like 2</shortName>
        <ecNumber evidence="8">5.6.1.1</ecNumber>
    </recommendedName>
    <alternativeName>
        <fullName evidence="8">p60 katanin-like 2</fullName>
    </alternativeName>
</protein>
<organism evidence="11 12">
    <name type="scientific">Naegleria fowleri</name>
    <name type="common">Brain eating amoeba</name>
    <dbReference type="NCBI Taxonomy" id="5763"/>
    <lineage>
        <taxon>Eukaryota</taxon>
        <taxon>Discoba</taxon>
        <taxon>Heterolobosea</taxon>
        <taxon>Tetramitia</taxon>
        <taxon>Eutetramitia</taxon>
        <taxon>Vahlkampfiidae</taxon>
        <taxon>Naegleria</taxon>
    </lineage>
</organism>
<dbReference type="InterPro" id="IPR006594">
    <property type="entry name" value="LisH"/>
</dbReference>
<evidence type="ECO:0000256" key="9">
    <source>
        <dbReference type="SAM" id="MobiDB-lite"/>
    </source>
</evidence>
<evidence type="ECO:0000256" key="2">
    <source>
        <dbReference type="ARBA" id="ARBA00022490"/>
    </source>
</evidence>
<dbReference type="EMBL" id="VFQX01000033">
    <property type="protein sequence ID" value="KAF0977800.1"/>
    <property type="molecule type" value="Genomic_DNA"/>
</dbReference>
<dbReference type="GO" id="GO:0051013">
    <property type="term" value="P:microtubule severing"/>
    <property type="evidence" value="ECO:0007669"/>
    <property type="project" value="UniProtKB-UniRule"/>
</dbReference>
<proteinExistence type="inferred from homology"/>
<dbReference type="OrthoDB" id="191529at2759"/>
<dbReference type="PANTHER" id="PTHR23074:SF78">
    <property type="entry name" value="KATANIN P60 ATPASE-CONTAINING SUBUNIT A-LIKE 2"/>
    <property type="match status" value="1"/>
</dbReference>
<feature type="region of interest" description="Disordered" evidence="9">
    <location>
        <begin position="102"/>
        <end position="168"/>
    </location>
</feature>
<dbReference type="Gene3D" id="3.40.50.300">
    <property type="entry name" value="P-loop containing nucleotide triphosphate hydrolases"/>
    <property type="match status" value="1"/>
</dbReference>
<comment type="similarity">
    <text evidence="8">Belongs to the AAA ATPase family. Katanin p60 subunit A1 subfamily. A-like 2 sub-subfamily.</text>
</comment>
<keyword evidence="6 8" id="KW-0206">Cytoskeleton</keyword>
<dbReference type="Pfam" id="PF17862">
    <property type="entry name" value="AAA_lid_3"/>
    <property type="match status" value="1"/>
</dbReference>
<dbReference type="FunFam" id="3.40.50.300:FF:000434">
    <property type="entry name" value="Katanin p60 ATPase-containing subunit A-like 2"/>
    <property type="match status" value="1"/>
</dbReference>
<name>A0A6A5BVN5_NAEFO</name>
<dbReference type="OMA" id="MKTQGKY"/>
<dbReference type="InterPro" id="IPR027497">
    <property type="entry name" value="Katanin_p60_AL2"/>
</dbReference>
<dbReference type="InterPro" id="IPR041569">
    <property type="entry name" value="AAA_lid_3"/>
</dbReference>
<evidence type="ECO:0000256" key="3">
    <source>
        <dbReference type="ARBA" id="ARBA00022701"/>
    </source>
</evidence>
<comment type="subcellular location">
    <subcellularLocation>
        <location evidence="1 8">Cytoplasm</location>
        <location evidence="1 8">Cytoskeleton</location>
        <location evidence="1 8">Spindle pole</location>
    </subcellularLocation>
    <subcellularLocation>
        <location evidence="8">Cytoplasm</location>
        <location evidence="8">Cytoskeleton</location>
    </subcellularLocation>
    <subcellularLocation>
        <location evidence="8">Cytoplasm</location>
    </subcellularLocation>
    <subcellularLocation>
        <location evidence="8">Cytoplasm</location>
        <location evidence="8">Cytoskeleton</location>
        <location evidence="8">Spindle</location>
    </subcellularLocation>
    <text evidence="8">Localizes within the cytoplasm, partially overlapping with microtubules in interphase and to the mitotic spindle and spindle poles during mitosis.</text>
</comment>
<dbReference type="PROSITE" id="PS00674">
    <property type="entry name" value="AAA"/>
    <property type="match status" value="1"/>
</dbReference>